<evidence type="ECO:0000313" key="2">
    <source>
        <dbReference type="Proteomes" id="UP000265520"/>
    </source>
</evidence>
<name>A0A392PZX7_9FABA</name>
<dbReference type="EMBL" id="LXQA010104701">
    <property type="protein sequence ID" value="MCI17277.1"/>
    <property type="molecule type" value="Genomic_DNA"/>
</dbReference>
<organism evidence="1 2">
    <name type="scientific">Trifolium medium</name>
    <dbReference type="NCBI Taxonomy" id="97028"/>
    <lineage>
        <taxon>Eukaryota</taxon>
        <taxon>Viridiplantae</taxon>
        <taxon>Streptophyta</taxon>
        <taxon>Embryophyta</taxon>
        <taxon>Tracheophyta</taxon>
        <taxon>Spermatophyta</taxon>
        <taxon>Magnoliopsida</taxon>
        <taxon>eudicotyledons</taxon>
        <taxon>Gunneridae</taxon>
        <taxon>Pentapetalae</taxon>
        <taxon>rosids</taxon>
        <taxon>fabids</taxon>
        <taxon>Fabales</taxon>
        <taxon>Fabaceae</taxon>
        <taxon>Papilionoideae</taxon>
        <taxon>50 kb inversion clade</taxon>
        <taxon>NPAAA clade</taxon>
        <taxon>Hologalegina</taxon>
        <taxon>IRL clade</taxon>
        <taxon>Trifolieae</taxon>
        <taxon>Trifolium</taxon>
    </lineage>
</organism>
<comment type="caution">
    <text evidence="1">The sequence shown here is derived from an EMBL/GenBank/DDBJ whole genome shotgun (WGS) entry which is preliminary data.</text>
</comment>
<protein>
    <submittedName>
        <fullName evidence="1">Uncharacterized protein</fullName>
    </submittedName>
</protein>
<keyword evidence="2" id="KW-1185">Reference proteome</keyword>
<proteinExistence type="predicted"/>
<accession>A0A392PZX7</accession>
<dbReference type="Proteomes" id="UP000265520">
    <property type="component" value="Unassembled WGS sequence"/>
</dbReference>
<reference evidence="1 2" key="1">
    <citation type="journal article" date="2018" name="Front. Plant Sci.">
        <title>Red Clover (Trifolium pratense) and Zigzag Clover (T. medium) - A Picture of Genomic Similarities and Differences.</title>
        <authorList>
            <person name="Dluhosova J."/>
            <person name="Istvanek J."/>
            <person name="Nedelnik J."/>
            <person name="Repkova J."/>
        </authorList>
    </citation>
    <scope>NUCLEOTIDE SEQUENCE [LARGE SCALE GENOMIC DNA]</scope>
    <source>
        <strain evidence="2">cv. 10/8</strain>
        <tissue evidence="1">Leaf</tissue>
    </source>
</reference>
<sequence>RLSENSSIGSHCGGTSRKVINCDNLGGEPEKVSCDSTGDCGRAS</sequence>
<dbReference type="AlphaFoldDB" id="A0A392PZX7"/>
<feature type="non-terminal residue" evidence="1">
    <location>
        <position position="1"/>
    </location>
</feature>
<evidence type="ECO:0000313" key="1">
    <source>
        <dbReference type="EMBL" id="MCI17277.1"/>
    </source>
</evidence>